<name>A0A1W1BAQ8_9ZZZZ</name>
<organism evidence="1">
    <name type="scientific">hydrothermal vent metagenome</name>
    <dbReference type="NCBI Taxonomy" id="652676"/>
    <lineage>
        <taxon>unclassified sequences</taxon>
        <taxon>metagenomes</taxon>
        <taxon>ecological metagenomes</taxon>
    </lineage>
</organism>
<accession>A0A1W1BAQ8</accession>
<dbReference type="SUPFAM" id="SSF50156">
    <property type="entry name" value="PDZ domain-like"/>
    <property type="match status" value="1"/>
</dbReference>
<gene>
    <name evidence="1" type="ORF">MNB_SM-4-434</name>
</gene>
<dbReference type="EMBL" id="FPHF01000011">
    <property type="protein sequence ID" value="SFV50681.1"/>
    <property type="molecule type" value="Genomic_DNA"/>
</dbReference>
<evidence type="ECO:0000313" key="1">
    <source>
        <dbReference type="EMBL" id="SFV50681.1"/>
    </source>
</evidence>
<protein>
    <submittedName>
        <fullName evidence="1">General secretion pathway protein C</fullName>
    </submittedName>
</protein>
<dbReference type="AlphaFoldDB" id="A0A1W1BAQ8"/>
<proteinExistence type="predicted"/>
<reference evidence="1" key="1">
    <citation type="submission" date="2016-10" db="EMBL/GenBank/DDBJ databases">
        <authorList>
            <person name="de Groot N.N."/>
        </authorList>
    </citation>
    <scope>NUCLEOTIDE SEQUENCE</scope>
</reference>
<dbReference type="Gene3D" id="2.30.42.10">
    <property type="match status" value="1"/>
</dbReference>
<sequence>MFMQNLSNIKLLRTITLLLTLSLLAKVMSIIVWWYLPDDGIELNTEKSYRAEYQRVDFKNMLIKSKVIKAQKINQVSTIAYSINSLVLKGLYGSSFNGFAIVAKKSAPKRTTIVSIGEVYAGYKLKKIELSQVIFTKSTKDYVLVLENKTGTNIAKKPRVEYIAAENTQRSVSKADIKNYSDDPSKIWKDIAIAPFKKGGKIVGFKVNRIKSGSKMADLGLKKGDLIIRANNIELTSFKDALNLYKKIDKIETISLVVLRNNQEREIIYEIH</sequence>
<dbReference type="InterPro" id="IPR036034">
    <property type="entry name" value="PDZ_sf"/>
</dbReference>